<dbReference type="InterPro" id="IPR036689">
    <property type="entry name" value="ESAT-6-like_sf"/>
</dbReference>
<evidence type="ECO:0008006" key="3">
    <source>
        <dbReference type="Google" id="ProtNLM"/>
    </source>
</evidence>
<dbReference type="RefSeq" id="WP_165605383.1">
    <property type="nucleotide sequence ID" value="NZ_BCSY01000078.1"/>
</dbReference>
<name>A0A117IBH6_MYCCR</name>
<dbReference type="Pfam" id="PF06013">
    <property type="entry name" value="WXG100"/>
    <property type="match status" value="1"/>
</dbReference>
<reference evidence="2" key="1">
    <citation type="journal article" date="2016" name="Genome Announc.">
        <title>Draft Genome Sequences of Five Rapidly Growing Mycobacterium Species, M. thermoresistibile, M. fortuitum subsp. acetamidolyticum, M. canariasense, M. brisbanense, and M. novocastrense.</title>
        <authorList>
            <person name="Katahira K."/>
            <person name="Ogura Y."/>
            <person name="Gotoh Y."/>
            <person name="Hayashi T."/>
        </authorList>
    </citation>
    <scope>NUCLEOTIDE SEQUENCE [LARGE SCALE GENOMIC DNA]</scope>
    <source>
        <strain evidence="2">JCM15298</strain>
    </source>
</reference>
<dbReference type="InterPro" id="IPR010310">
    <property type="entry name" value="T7SS_ESAT-6-like"/>
</dbReference>
<reference evidence="2" key="2">
    <citation type="submission" date="2016-02" db="EMBL/GenBank/DDBJ databases">
        <title>Draft genome sequence of five rapidly growing Mycobacterium species.</title>
        <authorList>
            <person name="Katahira K."/>
            <person name="Gotou Y."/>
            <person name="Iida K."/>
            <person name="Ogura Y."/>
            <person name="Hayashi T."/>
        </authorList>
    </citation>
    <scope>NUCLEOTIDE SEQUENCE [LARGE SCALE GENOMIC DNA]</scope>
    <source>
        <strain evidence="2">JCM15298</strain>
    </source>
</reference>
<dbReference type="STRING" id="228230.RMCC_4945"/>
<proteinExistence type="predicted"/>
<gene>
    <name evidence="1" type="ORF">RMCC_4945</name>
</gene>
<comment type="caution">
    <text evidence="1">The sequence shown here is derived from an EMBL/GenBank/DDBJ whole genome shotgun (WGS) entry which is preliminary data.</text>
</comment>
<organism evidence="1 2">
    <name type="scientific">Mycolicibacterium canariasense</name>
    <name type="common">Mycobacterium canariasense</name>
    <dbReference type="NCBI Taxonomy" id="228230"/>
    <lineage>
        <taxon>Bacteria</taxon>
        <taxon>Bacillati</taxon>
        <taxon>Actinomycetota</taxon>
        <taxon>Actinomycetes</taxon>
        <taxon>Mycobacteriales</taxon>
        <taxon>Mycobacteriaceae</taxon>
        <taxon>Mycolicibacterium</taxon>
    </lineage>
</organism>
<evidence type="ECO:0000313" key="2">
    <source>
        <dbReference type="Proteomes" id="UP000069443"/>
    </source>
</evidence>
<evidence type="ECO:0000313" key="1">
    <source>
        <dbReference type="EMBL" id="GAS97980.1"/>
    </source>
</evidence>
<dbReference type="SUPFAM" id="SSF140453">
    <property type="entry name" value="EsxAB dimer-like"/>
    <property type="match status" value="1"/>
</dbReference>
<accession>A0A117IBH6</accession>
<protein>
    <recommendedName>
        <fullName evidence="3">ESAT-6-like protein</fullName>
    </recommendedName>
</protein>
<dbReference type="Proteomes" id="UP000069443">
    <property type="component" value="Unassembled WGS sequence"/>
</dbReference>
<dbReference type="EMBL" id="BCSY01000078">
    <property type="protein sequence ID" value="GAS97980.1"/>
    <property type="molecule type" value="Genomic_DNA"/>
</dbReference>
<dbReference type="AlphaFoldDB" id="A0A117IBH6"/>
<sequence length="89" mass="9723">MTVSLTPAEAEAKIQQIQEARGQAVQKLNQISDAQEQMLSANWQGGSASTYQQTSQAQREEFDDIIKSLDATVEKGSEHLRAVANMDNG</sequence>
<keyword evidence="2" id="KW-1185">Reference proteome</keyword>
<dbReference type="Gene3D" id="1.10.287.1060">
    <property type="entry name" value="ESAT-6-like"/>
    <property type="match status" value="1"/>
</dbReference>